<dbReference type="Pfam" id="PF00109">
    <property type="entry name" value="ketoacyl-synt"/>
    <property type="match status" value="1"/>
</dbReference>
<feature type="region of interest" description="Disordered" evidence="6">
    <location>
        <begin position="1359"/>
        <end position="1384"/>
    </location>
</feature>
<name>A0ABW2H3L9_9ACTN</name>
<dbReference type="SMART" id="SM00822">
    <property type="entry name" value="PKS_KR"/>
    <property type="match status" value="2"/>
</dbReference>
<dbReference type="PANTHER" id="PTHR43775">
    <property type="entry name" value="FATTY ACID SYNTHASE"/>
    <property type="match status" value="1"/>
</dbReference>
<dbReference type="InterPro" id="IPR057326">
    <property type="entry name" value="KR_dom"/>
</dbReference>
<dbReference type="PANTHER" id="PTHR43775:SF51">
    <property type="entry name" value="INACTIVE PHENOLPHTHIOCEROL SYNTHESIS POLYKETIDE SYNTHASE TYPE I PKS1-RELATED"/>
    <property type="match status" value="1"/>
</dbReference>
<dbReference type="InterPro" id="IPR036291">
    <property type="entry name" value="NAD(P)-bd_dom_sf"/>
</dbReference>
<dbReference type="InterPro" id="IPR020806">
    <property type="entry name" value="PKS_PP-bd"/>
</dbReference>
<feature type="region of interest" description="C-terminal hotdog fold" evidence="5">
    <location>
        <begin position="1988"/>
        <end position="2130"/>
    </location>
</feature>
<evidence type="ECO:0000313" key="11">
    <source>
        <dbReference type="Proteomes" id="UP001596392"/>
    </source>
</evidence>
<feature type="region of interest" description="N-terminal hotdog fold" evidence="5">
    <location>
        <begin position="119"/>
        <end position="241"/>
    </location>
</feature>
<dbReference type="Gene3D" id="3.10.129.110">
    <property type="entry name" value="Polyketide synthase dehydratase"/>
    <property type="match status" value="2"/>
</dbReference>
<dbReference type="PROSITE" id="PS50075">
    <property type="entry name" value="CARRIER"/>
    <property type="match status" value="2"/>
</dbReference>
<proteinExistence type="predicted"/>
<evidence type="ECO:0000256" key="3">
    <source>
        <dbReference type="ARBA" id="ARBA00022679"/>
    </source>
</evidence>
<reference evidence="11" key="1">
    <citation type="journal article" date="2019" name="Int. J. Syst. Evol. Microbiol.">
        <title>The Global Catalogue of Microorganisms (GCM) 10K type strain sequencing project: providing services to taxonomists for standard genome sequencing and annotation.</title>
        <authorList>
            <consortium name="The Broad Institute Genomics Platform"/>
            <consortium name="The Broad Institute Genome Sequencing Center for Infectious Disease"/>
            <person name="Wu L."/>
            <person name="Ma J."/>
        </authorList>
    </citation>
    <scope>NUCLEOTIDE SEQUENCE [LARGE SCALE GENOMIC DNA]</scope>
    <source>
        <strain evidence="11">CGMCC 1.9106</strain>
    </source>
</reference>
<feature type="domain" description="PKS/mFAS DH" evidence="9">
    <location>
        <begin position="1853"/>
        <end position="2130"/>
    </location>
</feature>
<keyword evidence="4" id="KW-0012">Acyltransferase</keyword>
<feature type="active site" description="Proton donor; for dehydratase activity" evidence="5">
    <location>
        <position position="314"/>
    </location>
</feature>
<feature type="active site" description="Proton acceptor; for dehydratase activity" evidence="5">
    <location>
        <position position="151"/>
    </location>
</feature>
<dbReference type="Pfam" id="PF02801">
    <property type="entry name" value="Ketoacyl-synt_C"/>
    <property type="match status" value="1"/>
</dbReference>
<dbReference type="PROSITE" id="PS52019">
    <property type="entry name" value="PKS_MFAS_DH"/>
    <property type="match status" value="2"/>
</dbReference>
<dbReference type="InterPro" id="IPR016036">
    <property type="entry name" value="Malonyl_transacylase_ACP-bd"/>
</dbReference>
<dbReference type="InterPro" id="IPR001227">
    <property type="entry name" value="Ac_transferase_dom_sf"/>
</dbReference>
<dbReference type="Pfam" id="PF16197">
    <property type="entry name" value="KAsynt_C_assoc"/>
    <property type="match status" value="1"/>
</dbReference>
<dbReference type="Pfam" id="PF22953">
    <property type="entry name" value="SpnB_Rossmann"/>
    <property type="match status" value="2"/>
</dbReference>
<sequence length="2751" mass="285201">MRRPVLFADAVVELERQGATTLLEVGPDAVLTAMAADSVVDAVAVPLLRRDVPEPQALWAALGRLLARGVPVALAAAYEGTGAQPVDLPTYAFQHERYWLLPPAGSGDVAAAGLGAARHPLLGATVELAEGDTHVLTGRVSTQTHPWLADHAILDTVLVPGTALLELATRAGDQVGCHHVTELTLATPLVLTGTDPVRLQVVVGAADQDGQRELTIHSRADEDQPWTRHAEGLLGPSAPATPAGLGVWPPAGAREIPVDGLYERLVTQGHGYGPAFQGLRHVYRDGATIYAEVALPEAVRPDAARFVLHPALLDAALHPLLRGVAGDDLPGGLPFSWSGVTVHRGGAAALRVRLTLSGPDTVALDAFDETGAPVATVDSLLSRQVSADALRGAGRTFHDHLYRLDWVPLRAAEATRAEWTGLADLPATGPVPAIVLTELAAPADGPEPDRVREAARQALDLVQRWLGDDRHADSRLVVHTRGAVGDTPDLALAAAWGLLRTAQTENPGRFVLVDGQGDLGAALATGEPQLVLRDGQALAGRLARVESAPAAPPAAWPADGTVLITGATGGLGALLARHLVTAHGVRRLLLTSRRGLDAPGAEQLRTDLTALGAQVTVAACDSADRDALAELLTGIDPAFPLRAVVHTAGVLDDAVAAGMTAEQLDRVLRPKVDGAWHLHDLTRDADLDRFVVYSSSAGVFGGPGQANYAAANAFLDALALRRRAAGLPAASIGWGLWAQDGGITAELTGNDLARIARAGMSPLREEEGLRLFDTVLAEGHAAVLPMRLEPSALRAMNDLPALLTGLVRRAPRRAAAGRGQGGSAGLRDRLAGLSAADRAKVLLDLVRGQVAAVLGHAGADTVDAAKAFKDVGFDSLTAVELRNQLNAVTGLRLPAALIFDYPSPQAIADLLDTELGGAAAPAAPVAVTAVADDDPIVITGMACRLPGGIESPEQLWDLVARGGDAVGDFPADRGWDVEGVYDPDPDAAGKSYTRQGGFVSGIDRFDAGLFGISPREALSMDPQQRLLLETAWESFESAGVDPQAARGGQTGVFVGVSSQDHATILARVPGFEGQLLSGSANSIASGRIAYHLGLTGPAITLDTACSSSLVAMHLAAQALRNGECDMALAGGALVMSTPTLFVEFSRQRGLAPDGRCKAFSAAADGTGWAEGVAMLLLERESDARARGHEILAVLRGSAVNQDGASNGLMAPNGPSQQRVIRQALASAGLSPADVDAVEAHGTGTRLGDPIEAEAILATYGRERPAGRPLLLGSVKSNLGHTQHAAGAAGVIKMIMAMRHGVLPQTLHVDEASPHIDWSGGTVELLRAARPWPESGAPRRSAVSSFGVSGTNAHVILEQPAAPPQRPTPDARPVESPAASSLSEIPSARETVPWVVSGRTATALRDQAARLLTAVGDHEPADVARTLTSRTVFDHRAVVVGGNRDELLSGLRAVADGTAGGVVGKGAPALLFTGQGAQRSGMGLGLYEGFPVYAAAFDEVCAVLDPLLGRSLRDAIASGDGLEQTGLTQPALFAVEVALFRLVESLGVTPGFVAGHSIGEIAAAHVAGVLSLADAATLVAARGRLMQALPSGGSMVAVRAAREQVTAALAELAWQHAGRVGSPVGDDPVSAAGVAAVDGPGSAVGIAAVNGPASVVISGDEQAVDAVVAALGVSGRRLSVSHAFHSPLMEPMLAEFEQIVSGLRFEPPKIAFVSTVTGGLVGADELSRPGYWVEHVRRPVLFADAVAELERQGATTLLEIGPDAVLTAMAADSVTDAVAVPLLRRDRAEEHSVLAALGEVFVRGVAAVDWAAVLRGQGRRVPLPTYAFQHESYWLTVPPGAGDAAAIGLGDADHPLLGATVELAGGGLVLTGRLTPATQPWLNDHAVMGAVLLPGTAFVELALRAGREAGCPRIEELTLVAPLALPAGGGVRVQVTVSERDDKGRRTVEIHSRPDGDPDAAWSQHAAGVLTETPAVPEAAGAAWPPPEVTELDVSDVYDDLAGQGYRYGPAFQGMRRVWQREGELYVEVELPEAQRAAAGRCMVHPALLDAALHALLPGVTAESTTPGLPFSWNGVTLHRPGVTALRGRLTRQSADAGLDTVRLDLTDEYGTPVVSVESMLSRPIPAEALAATPHDALYRVDWTDVPAAQTAADWAVLGDAEFAAALPGTRYGGLAELAKSGTPVPAQVLVPVAADPAADVAEQARAAAHEVLDLAQRWLREPRFADSRLVLLTRGAVAAGDEAATDLPYAAARGLLLSAATENPGRFAVVDVDSDARSLAALPVALGSGETDLAVREGRVLTPRLAAASRREPSALGWDPAGTVLVTGATGGLGALLARHLVARHGMRRLLLVSRRGPAAPGADELRDELTRQGAEVEITACDVSDRDQVARLIAAVPADRPLTAVMHTAGVLDDSMLTAMTPEQVDGVLRPKTDAAWHLHELTRDRELAAFVLYSSVSGLLGPPGQANYAAGNAFLNALAAQRRAAGLPGVSLAWGLWAQEGGMIAQLDEADRRRVARGGVVPMSEDEGMALFDAAMVHDASLLVPVRFDTAALRALGGGLPGVLRGLVRARAQASAAPAVPLSQRLAGLDAEQRDQLLSDLVRAEIAAVLGHSGRDAIDPDRPFTDLGFDSLAAVELRNRLGSAAGLRLPATLVFDYPTAGAVAGYLAAELPSAAAPVSFEQELARLEAGLAALTRDADAAAPIAARLERMLVGLRGPAVSTAGADSEHDLQTVPLDRLLDIIDTEFEL</sequence>
<feature type="domain" description="Ketosynthase family 3 (KS3)" evidence="8">
    <location>
        <begin position="933"/>
        <end position="1358"/>
    </location>
</feature>
<dbReference type="Pfam" id="PF00698">
    <property type="entry name" value="Acyl_transf_1"/>
    <property type="match status" value="2"/>
</dbReference>
<dbReference type="SUPFAM" id="SSF47336">
    <property type="entry name" value="ACP-like"/>
    <property type="match status" value="2"/>
</dbReference>
<feature type="active site" description="Proton acceptor; for dehydratase activity" evidence="5">
    <location>
        <position position="1884"/>
    </location>
</feature>
<dbReference type="SMART" id="SM00827">
    <property type="entry name" value="PKS_AT"/>
    <property type="match status" value="1"/>
</dbReference>
<dbReference type="Pfam" id="PF21089">
    <property type="entry name" value="PKS_DH_N"/>
    <property type="match status" value="2"/>
</dbReference>
<dbReference type="Proteomes" id="UP001596392">
    <property type="component" value="Unassembled WGS sequence"/>
</dbReference>
<organism evidence="10 11">
    <name type="scientific">Catellatospora aurea</name>
    <dbReference type="NCBI Taxonomy" id="1337874"/>
    <lineage>
        <taxon>Bacteria</taxon>
        <taxon>Bacillati</taxon>
        <taxon>Actinomycetota</taxon>
        <taxon>Actinomycetes</taxon>
        <taxon>Micromonosporales</taxon>
        <taxon>Micromonosporaceae</taxon>
        <taxon>Catellatospora</taxon>
    </lineage>
</organism>
<dbReference type="Gene3D" id="1.10.1200.10">
    <property type="entry name" value="ACP-like"/>
    <property type="match status" value="2"/>
</dbReference>
<keyword evidence="1" id="KW-0596">Phosphopantetheine</keyword>
<dbReference type="InterPro" id="IPR020807">
    <property type="entry name" value="PKS_DH"/>
</dbReference>
<evidence type="ECO:0000259" key="9">
    <source>
        <dbReference type="PROSITE" id="PS52019"/>
    </source>
</evidence>
<dbReference type="Gene3D" id="3.40.47.10">
    <property type="match status" value="1"/>
</dbReference>
<dbReference type="Gene3D" id="3.40.50.720">
    <property type="entry name" value="NAD(P)-binding Rossmann-like Domain"/>
    <property type="match status" value="2"/>
</dbReference>
<dbReference type="InterPro" id="IPR032821">
    <property type="entry name" value="PKS_assoc"/>
</dbReference>
<keyword evidence="3" id="KW-0808">Transferase</keyword>
<dbReference type="PROSITE" id="PS00012">
    <property type="entry name" value="PHOSPHOPANTETHEINE"/>
    <property type="match status" value="2"/>
</dbReference>
<evidence type="ECO:0000256" key="5">
    <source>
        <dbReference type="PROSITE-ProRule" id="PRU01363"/>
    </source>
</evidence>
<dbReference type="InterPro" id="IPR009081">
    <property type="entry name" value="PP-bd_ACP"/>
</dbReference>
<protein>
    <submittedName>
        <fullName evidence="10">SDR family NAD(P)-dependent oxidoreductase</fullName>
    </submittedName>
</protein>
<dbReference type="Pfam" id="PF08659">
    <property type="entry name" value="KR"/>
    <property type="match status" value="2"/>
</dbReference>
<dbReference type="InterPro" id="IPR049551">
    <property type="entry name" value="PKS_DH_C"/>
</dbReference>
<dbReference type="InterPro" id="IPR006162">
    <property type="entry name" value="Ppantetheine_attach_site"/>
</dbReference>
<dbReference type="SMART" id="SM00825">
    <property type="entry name" value="PKS_KS"/>
    <property type="match status" value="1"/>
</dbReference>
<gene>
    <name evidence="10" type="ORF">ACFQO7_20785</name>
</gene>
<dbReference type="Pfam" id="PF00550">
    <property type="entry name" value="PP-binding"/>
    <property type="match status" value="2"/>
</dbReference>
<feature type="domain" description="Carrier" evidence="7">
    <location>
        <begin position="2598"/>
        <end position="2673"/>
    </location>
</feature>
<evidence type="ECO:0000256" key="6">
    <source>
        <dbReference type="SAM" id="MobiDB-lite"/>
    </source>
</evidence>
<dbReference type="SUPFAM" id="SSF51735">
    <property type="entry name" value="NAD(P)-binding Rossmann-fold domains"/>
    <property type="match status" value="4"/>
</dbReference>
<dbReference type="Gene3D" id="3.40.366.10">
    <property type="entry name" value="Malonyl-Coenzyme A Acyl Carrier Protein, domain 2"/>
    <property type="match status" value="2"/>
</dbReference>
<comment type="caution">
    <text evidence="10">The sequence shown here is derived from an EMBL/GenBank/DDBJ whole genome shotgun (WGS) entry which is preliminary data.</text>
</comment>
<evidence type="ECO:0000313" key="10">
    <source>
        <dbReference type="EMBL" id="MFC7244918.1"/>
    </source>
</evidence>
<dbReference type="InterPro" id="IPR036736">
    <property type="entry name" value="ACP-like_sf"/>
</dbReference>
<dbReference type="SUPFAM" id="SSF52151">
    <property type="entry name" value="FabD/lysophospholipase-like"/>
    <property type="match status" value="2"/>
</dbReference>
<keyword evidence="2" id="KW-0597">Phosphoprotein</keyword>
<dbReference type="InterPro" id="IPR049552">
    <property type="entry name" value="PKS_DH_N"/>
</dbReference>
<dbReference type="SMART" id="SM01294">
    <property type="entry name" value="PKS_PP_betabranch"/>
    <property type="match status" value="2"/>
</dbReference>
<dbReference type="InterPro" id="IPR016035">
    <property type="entry name" value="Acyl_Trfase/lysoPLipase"/>
</dbReference>
<dbReference type="InterPro" id="IPR014031">
    <property type="entry name" value="Ketoacyl_synth_C"/>
</dbReference>
<evidence type="ECO:0000256" key="1">
    <source>
        <dbReference type="ARBA" id="ARBA00022450"/>
    </source>
</evidence>
<dbReference type="InterPro" id="IPR013968">
    <property type="entry name" value="PKS_KR"/>
</dbReference>
<dbReference type="InterPro" id="IPR016039">
    <property type="entry name" value="Thiolase-like"/>
</dbReference>
<dbReference type="InterPro" id="IPR050091">
    <property type="entry name" value="PKS_NRPS_Biosynth_Enz"/>
</dbReference>
<dbReference type="RefSeq" id="WP_376807884.1">
    <property type="nucleotide sequence ID" value="NZ_JBHTAC010000021.1"/>
</dbReference>
<dbReference type="PROSITE" id="PS00606">
    <property type="entry name" value="KS3_1"/>
    <property type="match status" value="1"/>
</dbReference>
<feature type="domain" description="PKS/mFAS DH" evidence="9">
    <location>
        <begin position="119"/>
        <end position="391"/>
    </location>
</feature>
<dbReference type="CDD" id="cd00833">
    <property type="entry name" value="PKS"/>
    <property type="match status" value="1"/>
</dbReference>
<dbReference type="InterPro" id="IPR055123">
    <property type="entry name" value="SpnB-like_Rossmann"/>
</dbReference>
<accession>A0ABW2H3L9</accession>
<dbReference type="CDD" id="cd08956">
    <property type="entry name" value="KR_3_FAS_SDR_x"/>
    <property type="match status" value="2"/>
</dbReference>
<dbReference type="PROSITE" id="PS52004">
    <property type="entry name" value="KS3_2"/>
    <property type="match status" value="1"/>
</dbReference>
<dbReference type="EMBL" id="JBHTAC010000021">
    <property type="protein sequence ID" value="MFC7244918.1"/>
    <property type="molecule type" value="Genomic_DNA"/>
</dbReference>
<feature type="active site" description="Proton donor; for dehydratase activity" evidence="5">
    <location>
        <position position="2049"/>
    </location>
</feature>
<dbReference type="InterPro" id="IPR020841">
    <property type="entry name" value="PKS_Beta-ketoAc_synthase_dom"/>
</dbReference>
<feature type="region of interest" description="N-terminal hotdog fold" evidence="5">
    <location>
        <begin position="1853"/>
        <end position="1976"/>
    </location>
</feature>
<dbReference type="InterPro" id="IPR018201">
    <property type="entry name" value="Ketoacyl_synth_AS"/>
</dbReference>
<feature type="region of interest" description="C-terminal hotdog fold" evidence="5">
    <location>
        <begin position="253"/>
        <end position="391"/>
    </location>
</feature>
<evidence type="ECO:0000256" key="2">
    <source>
        <dbReference type="ARBA" id="ARBA00022553"/>
    </source>
</evidence>
<dbReference type="SUPFAM" id="SSF55048">
    <property type="entry name" value="Probable ACP-binding domain of malonyl-CoA ACP transacylase"/>
    <property type="match status" value="1"/>
</dbReference>
<dbReference type="InterPro" id="IPR042104">
    <property type="entry name" value="PKS_dehydratase_sf"/>
</dbReference>
<evidence type="ECO:0000259" key="7">
    <source>
        <dbReference type="PROSITE" id="PS50075"/>
    </source>
</evidence>
<dbReference type="Gene3D" id="3.30.70.3290">
    <property type="match status" value="1"/>
</dbReference>
<feature type="domain" description="Carrier" evidence="7">
    <location>
        <begin position="840"/>
        <end position="915"/>
    </location>
</feature>
<dbReference type="SMART" id="SM00823">
    <property type="entry name" value="PKS_PP"/>
    <property type="match status" value="2"/>
</dbReference>
<evidence type="ECO:0000256" key="4">
    <source>
        <dbReference type="ARBA" id="ARBA00023315"/>
    </source>
</evidence>
<evidence type="ECO:0000259" key="8">
    <source>
        <dbReference type="PROSITE" id="PS52004"/>
    </source>
</evidence>
<dbReference type="SMART" id="SM00826">
    <property type="entry name" value="PKS_DH"/>
    <property type="match status" value="2"/>
</dbReference>
<dbReference type="InterPro" id="IPR014043">
    <property type="entry name" value="Acyl_transferase_dom"/>
</dbReference>
<keyword evidence="11" id="KW-1185">Reference proteome</keyword>
<dbReference type="SUPFAM" id="SSF53901">
    <property type="entry name" value="Thiolase-like"/>
    <property type="match status" value="1"/>
</dbReference>
<dbReference type="Pfam" id="PF14765">
    <property type="entry name" value="PS-DH"/>
    <property type="match status" value="2"/>
</dbReference>
<dbReference type="InterPro" id="IPR014030">
    <property type="entry name" value="Ketoacyl_synth_N"/>
</dbReference>
<dbReference type="InterPro" id="IPR049900">
    <property type="entry name" value="PKS_mFAS_DH"/>
</dbReference>